<dbReference type="PANTHER" id="PTHR43439">
    <property type="entry name" value="PHENYLACETATE-COENZYME A LIGASE"/>
    <property type="match status" value="1"/>
</dbReference>
<comment type="similarity">
    <text evidence="5 9">Belongs to the phenylacetyl-CoA ligase family.</text>
</comment>
<dbReference type="InterPro" id="IPR051414">
    <property type="entry name" value="Adenylate-forming_Reductase"/>
</dbReference>
<dbReference type="Gene3D" id="3.40.50.12780">
    <property type="entry name" value="N-terminal domain of ligase-like"/>
    <property type="match status" value="1"/>
</dbReference>
<evidence type="ECO:0000256" key="5">
    <source>
        <dbReference type="ARBA" id="ARBA00061566"/>
    </source>
</evidence>
<comment type="caution">
    <text evidence="12">The sequence shown here is derived from an EMBL/GenBank/DDBJ whole genome shotgun (WGS) entry which is preliminary data.</text>
</comment>
<comment type="pathway">
    <text evidence="4 9">Aromatic compound metabolism; phenylacetate degradation.</text>
</comment>
<evidence type="ECO:0000256" key="4">
    <source>
        <dbReference type="ARBA" id="ARBA00060591"/>
    </source>
</evidence>
<dbReference type="PIRSF" id="PIRSF006444">
    <property type="entry name" value="PaaK"/>
    <property type="match status" value="1"/>
</dbReference>
<dbReference type="CDD" id="cd05913">
    <property type="entry name" value="PaaK"/>
    <property type="match status" value="1"/>
</dbReference>
<dbReference type="InterPro" id="IPR028154">
    <property type="entry name" value="AMP-dep_Lig_C"/>
</dbReference>
<comment type="catalytic activity">
    <reaction evidence="9">
        <text>2-phenylacetate + ATP + CoA = phenylacetyl-CoA + AMP + diphosphate</text>
        <dbReference type="Rhea" id="RHEA:20956"/>
        <dbReference type="ChEBI" id="CHEBI:18401"/>
        <dbReference type="ChEBI" id="CHEBI:30616"/>
        <dbReference type="ChEBI" id="CHEBI:33019"/>
        <dbReference type="ChEBI" id="CHEBI:57287"/>
        <dbReference type="ChEBI" id="CHEBI:57390"/>
        <dbReference type="ChEBI" id="CHEBI:456215"/>
        <dbReference type="EC" id="6.2.1.30"/>
    </reaction>
</comment>
<feature type="domain" description="AMP-dependent synthetase/ligase" evidence="10">
    <location>
        <begin position="86"/>
        <end position="286"/>
    </location>
</feature>
<dbReference type="InterPro" id="IPR045851">
    <property type="entry name" value="AMP-bd_C_sf"/>
</dbReference>
<dbReference type="SUPFAM" id="SSF56801">
    <property type="entry name" value="Acetyl-CoA synthetase-like"/>
    <property type="match status" value="1"/>
</dbReference>
<accession>A0A9W4H3E5</accession>
<evidence type="ECO:0000256" key="7">
    <source>
        <dbReference type="ARBA" id="ARBA00068695"/>
    </source>
</evidence>
<dbReference type="Proteomes" id="UP001153328">
    <property type="component" value="Unassembled WGS sequence"/>
</dbReference>
<dbReference type="InterPro" id="IPR042099">
    <property type="entry name" value="ANL_N_sf"/>
</dbReference>
<keyword evidence="2 9" id="KW-0436">Ligase</keyword>
<reference evidence="12" key="1">
    <citation type="submission" date="2021-06" db="EMBL/GenBank/DDBJ databases">
        <authorList>
            <person name="Arsene-Ploetze F."/>
        </authorList>
    </citation>
    <scope>NUCLEOTIDE SEQUENCE</scope>
    <source>
        <strain evidence="12">SBRY1</strain>
    </source>
</reference>
<organism evidence="12 13">
    <name type="scientific">Actinacidiphila bryophytorum</name>
    <dbReference type="NCBI Taxonomy" id="1436133"/>
    <lineage>
        <taxon>Bacteria</taxon>
        <taxon>Bacillati</taxon>
        <taxon>Actinomycetota</taxon>
        <taxon>Actinomycetes</taxon>
        <taxon>Kitasatosporales</taxon>
        <taxon>Streptomycetaceae</taxon>
        <taxon>Actinacidiphila</taxon>
    </lineage>
</organism>
<name>A0A9W4H3E5_9ACTN</name>
<keyword evidence="13" id="KW-1185">Reference proteome</keyword>
<keyword evidence="3 9" id="KW-0547">Nucleotide-binding</keyword>
<evidence type="ECO:0000256" key="2">
    <source>
        <dbReference type="ARBA" id="ARBA00022598"/>
    </source>
</evidence>
<dbReference type="EMBL" id="CAJVAX010000018">
    <property type="protein sequence ID" value="CAG7647232.1"/>
    <property type="molecule type" value="Genomic_DNA"/>
</dbReference>
<dbReference type="GO" id="GO:0047475">
    <property type="term" value="F:phenylacetate-CoA ligase activity"/>
    <property type="evidence" value="ECO:0007669"/>
    <property type="project" value="UniProtKB-EC"/>
</dbReference>
<evidence type="ECO:0000256" key="9">
    <source>
        <dbReference type="PIRNR" id="PIRNR006444"/>
    </source>
</evidence>
<protein>
    <recommendedName>
        <fullName evidence="7 9">Phenylacetate-coenzyme A ligase</fullName>
        <ecNumber evidence="6 9">6.2.1.30</ecNumber>
    </recommendedName>
    <alternativeName>
        <fullName evidence="8 9">Phenylacetyl-CoA ligase</fullName>
    </alternativeName>
</protein>
<sequence>MGQLDDAERMTREELHALQLDRLRATLRHAYAHVELYRRKFDAAGVTPEDCRSLADLARFPFTTKADLRDSYPYGMFAVPVDQVRRIHASSGTTGRPTVVGYTEGDLSVWADVVARSIRAAGGRPGHKVHIAYGYGLFTGGLGAHYGAERAGCTVIPASGGMTARQVRLVLDFRPEIIMVTPSYMLTLLDEFERQGVDPRSTSLKVGIFGAEPWTEAMRAEIEERAGLDAVDIYGLSEVMGPGVAQECVETKDGLHVWEDHFLPEVVDPLGDGVLPDGERGELVFTSLTKEALPVVRYRTRDLTRLLPGTARPAFRRMEKVTGRSDDMIILRGVNVFPTQVEEIVLGVPGVAPHFRLDLTRRGRMDHMTVVVEARPDAAPADRDEAARRIAQGVKDGVGVTVEVTVVEPESLERSVGKIQRIRDLRQA</sequence>
<dbReference type="GO" id="GO:0010124">
    <property type="term" value="P:phenylacetate catabolic process"/>
    <property type="evidence" value="ECO:0007669"/>
    <property type="project" value="UniProtKB-UniRule"/>
</dbReference>
<evidence type="ECO:0000259" key="10">
    <source>
        <dbReference type="Pfam" id="PF00501"/>
    </source>
</evidence>
<evidence type="ECO:0000313" key="13">
    <source>
        <dbReference type="Proteomes" id="UP001153328"/>
    </source>
</evidence>
<proteinExistence type="inferred from homology"/>
<evidence type="ECO:0000256" key="8">
    <source>
        <dbReference type="ARBA" id="ARBA00075111"/>
    </source>
</evidence>
<dbReference type="InterPro" id="IPR011880">
    <property type="entry name" value="PA_CoA_ligase"/>
</dbReference>
<dbReference type="Pfam" id="PF00501">
    <property type="entry name" value="AMP-binding"/>
    <property type="match status" value="1"/>
</dbReference>
<dbReference type="InterPro" id="IPR000873">
    <property type="entry name" value="AMP-dep_synth/lig_dom"/>
</dbReference>
<evidence type="ECO:0000259" key="11">
    <source>
        <dbReference type="Pfam" id="PF14535"/>
    </source>
</evidence>
<dbReference type="NCBIfam" id="TIGR02155">
    <property type="entry name" value="PA_CoA_ligase"/>
    <property type="match status" value="1"/>
</dbReference>
<comment type="function">
    <text evidence="9">Catalyzes the activation of phenylacetic acid (PA) to phenylacetyl-CoA (PA-CoA).</text>
</comment>
<evidence type="ECO:0000256" key="3">
    <source>
        <dbReference type="ARBA" id="ARBA00022741"/>
    </source>
</evidence>
<dbReference type="Gene3D" id="3.30.300.30">
    <property type="match status" value="1"/>
</dbReference>
<dbReference type="EC" id="6.2.1.30" evidence="6 9"/>
<feature type="domain" description="AMP-dependent ligase C-terminal" evidence="11">
    <location>
        <begin position="333"/>
        <end position="426"/>
    </location>
</feature>
<dbReference type="InterPro" id="IPR049623">
    <property type="entry name" value="PA_CoA_lig_proteobact_actino"/>
</dbReference>
<evidence type="ECO:0000256" key="6">
    <source>
        <dbReference type="ARBA" id="ARBA00066629"/>
    </source>
</evidence>
<dbReference type="PANTHER" id="PTHR43439:SF1">
    <property type="entry name" value="PHENYLACETATE-COENZYME A LIGASE"/>
    <property type="match status" value="1"/>
</dbReference>
<gene>
    <name evidence="12" type="primary">paaK</name>
    <name evidence="12" type="ORF">SBRY_40617</name>
</gene>
<evidence type="ECO:0000313" key="12">
    <source>
        <dbReference type="EMBL" id="CAG7647232.1"/>
    </source>
</evidence>
<dbReference type="FunFam" id="3.40.50.12780:FF:000016">
    <property type="entry name" value="Phenylacetate-coenzyme A ligase"/>
    <property type="match status" value="1"/>
</dbReference>
<dbReference type="GO" id="GO:0000166">
    <property type="term" value="F:nucleotide binding"/>
    <property type="evidence" value="ECO:0007669"/>
    <property type="project" value="UniProtKB-KW"/>
</dbReference>
<dbReference type="AlphaFoldDB" id="A0A9W4H3E5"/>
<comment type="subunit">
    <text evidence="1">Monomer.</text>
</comment>
<dbReference type="Pfam" id="PF14535">
    <property type="entry name" value="AMP-binding_C_2"/>
    <property type="match status" value="1"/>
</dbReference>
<evidence type="ECO:0000256" key="1">
    <source>
        <dbReference type="ARBA" id="ARBA00011245"/>
    </source>
</evidence>